<organism evidence="18 19">
    <name type="scientific">Cynoglossus semilaevis</name>
    <name type="common">Tongue sole</name>
    <dbReference type="NCBI Taxonomy" id="244447"/>
    <lineage>
        <taxon>Eukaryota</taxon>
        <taxon>Metazoa</taxon>
        <taxon>Chordata</taxon>
        <taxon>Craniata</taxon>
        <taxon>Vertebrata</taxon>
        <taxon>Euteleostomi</taxon>
        <taxon>Actinopterygii</taxon>
        <taxon>Neopterygii</taxon>
        <taxon>Teleostei</taxon>
        <taxon>Neoteleostei</taxon>
        <taxon>Acanthomorphata</taxon>
        <taxon>Carangaria</taxon>
        <taxon>Pleuronectiformes</taxon>
        <taxon>Pleuronectoidei</taxon>
        <taxon>Cynoglossidae</taxon>
        <taxon>Cynoglossinae</taxon>
        <taxon>Cynoglossus</taxon>
    </lineage>
</organism>
<reference evidence="18 19" key="1">
    <citation type="journal article" date="2014" name="Nat. Genet.">
        <title>Whole-genome sequence of a flatfish provides insights into ZW sex chromosome evolution and adaptation to a benthic lifestyle.</title>
        <authorList>
            <person name="Chen S."/>
            <person name="Zhang G."/>
            <person name="Shao C."/>
            <person name="Huang Q."/>
            <person name="Liu G."/>
            <person name="Zhang P."/>
            <person name="Song W."/>
            <person name="An N."/>
            <person name="Chalopin D."/>
            <person name="Volff J.N."/>
            <person name="Hong Y."/>
            <person name="Li Q."/>
            <person name="Sha Z."/>
            <person name="Zhou H."/>
            <person name="Xie M."/>
            <person name="Yu Q."/>
            <person name="Liu Y."/>
            <person name="Xiang H."/>
            <person name="Wang N."/>
            <person name="Wu K."/>
            <person name="Yang C."/>
            <person name="Zhou Q."/>
            <person name="Liao X."/>
            <person name="Yang L."/>
            <person name="Hu Q."/>
            <person name="Zhang J."/>
            <person name="Meng L."/>
            <person name="Jin L."/>
            <person name="Tian Y."/>
            <person name="Lian J."/>
            <person name="Yang J."/>
            <person name="Miao G."/>
            <person name="Liu S."/>
            <person name="Liang Z."/>
            <person name="Yan F."/>
            <person name="Li Y."/>
            <person name="Sun B."/>
            <person name="Zhang H."/>
            <person name="Zhang J."/>
            <person name="Zhu Y."/>
            <person name="Du M."/>
            <person name="Zhao Y."/>
            <person name="Schartl M."/>
            <person name="Tang Q."/>
            <person name="Wang J."/>
        </authorList>
    </citation>
    <scope>NUCLEOTIDE SEQUENCE</scope>
</reference>
<evidence type="ECO:0000256" key="10">
    <source>
        <dbReference type="ARBA" id="ARBA00023242"/>
    </source>
</evidence>
<dbReference type="PANTHER" id="PTHR46165">
    <property type="entry name" value="SET AND MYND DOMAIN-CONTAINING PROTEIN 4"/>
    <property type="match status" value="1"/>
</dbReference>
<dbReference type="FunCoup" id="A0A3P8VXF7">
    <property type="interactions" value="997"/>
</dbReference>
<keyword evidence="9" id="KW-0862">Zinc</keyword>
<dbReference type="OMA" id="FDCTCPA"/>
<dbReference type="GeneID" id="103395243"/>
<accession>A0A3P8VXF7</accession>
<dbReference type="InterPro" id="IPR001214">
    <property type="entry name" value="SET_dom"/>
</dbReference>
<dbReference type="PROSITE" id="PS50280">
    <property type="entry name" value="SET"/>
    <property type="match status" value="1"/>
</dbReference>
<dbReference type="Ensembl" id="ENSCSET00000020168.1">
    <property type="protein sequence ID" value="ENSCSEP00000019923.1"/>
    <property type="gene ID" value="ENSCSEG00000012718.1"/>
</dbReference>
<dbReference type="PANTHER" id="PTHR46165:SF2">
    <property type="entry name" value="SET AND MYND DOMAIN-CONTAINING PROTEIN 4"/>
    <property type="match status" value="1"/>
</dbReference>
<dbReference type="GO" id="GO:0008270">
    <property type="term" value="F:zinc ion binding"/>
    <property type="evidence" value="ECO:0007669"/>
    <property type="project" value="UniProtKB-KW"/>
</dbReference>
<dbReference type="SUPFAM" id="SSF82199">
    <property type="entry name" value="SET domain"/>
    <property type="match status" value="1"/>
</dbReference>
<name>A0A3P8VXF7_CYNSE</name>
<comment type="function">
    <text evidence="12">Protein-lysine N-methyltransferase. Monomethylates PRMT5, modulating its transcriptional activity. May also act as a histone methyltransferase. Plays a critical role in cardiac development. Acts as a key epigenetic regulator of gene expression during cardiac development via its dual activities as a methyltransferase and negative regulator of HDAC1.</text>
</comment>
<evidence type="ECO:0000256" key="5">
    <source>
        <dbReference type="ARBA" id="ARBA00022679"/>
    </source>
</evidence>
<evidence type="ECO:0000256" key="1">
    <source>
        <dbReference type="ARBA" id="ARBA00004123"/>
    </source>
</evidence>
<dbReference type="GO" id="GO:0004407">
    <property type="term" value="F:histone deacetylase activity"/>
    <property type="evidence" value="ECO:0007669"/>
    <property type="project" value="Ensembl"/>
</dbReference>
<evidence type="ECO:0000256" key="9">
    <source>
        <dbReference type="ARBA" id="ARBA00022833"/>
    </source>
</evidence>
<dbReference type="Gene3D" id="2.170.270.10">
    <property type="entry name" value="SET domain"/>
    <property type="match status" value="1"/>
</dbReference>
<dbReference type="GO" id="GO:0042826">
    <property type="term" value="F:histone deacetylase binding"/>
    <property type="evidence" value="ECO:0007669"/>
    <property type="project" value="TreeGrafter"/>
</dbReference>
<keyword evidence="5" id="KW-0808">Transferase</keyword>
<dbReference type="AlphaFoldDB" id="A0A3P8VXF7"/>
<keyword evidence="6" id="KW-0949">S-adenosyl-L-methionine</keyword>
<evidence type="ECO:0000256" key="8">
    <source>
        <dbReference type="ARBA" id="ARBA00022771"/>
    </source>
</evidence>
<dbReference type="GeneTree" id="ENSGT00730000111079"/>
<dbReference type="GO" id="GO:0042800">
    <property type="term" value="F:histone H3K4 methyltransferase activity"/>
    <property type="evidence" value="ECO:0007669"/>
    <property type="project" value="Ensembl"/>
</dbReference>
<dbReference type="SUPFAM" id="SSF48452">
    <property type="entry name" value="TPR-like"/>
    <property type="match status" value="1"/>
</dbReference>
<evidence type="ECO:0000256" key="6">
    <source>
        <dbReference type="ARBA" id="ARBA00022691"/>
    </source>
</evidence>
<dbReference type="SUPFAM" id="SSF144232">
    <property type="entry name" value="HIT/MYND zinc finger-like"/>
    <property type="match status" value="1"/>
</dbReference>
<reference evidence="18" key="3">
    <citation type="submission" date="2025-09" db="UniProtKB">
        <authorList>
            <consortium name="Ensembl"/>
        </authorList>
    </citation>
    <scope>IDENTIFICATION</scope>
</reference>
<dbReference type="Proteomes" id="UP000265120">
    <property type="component" value="Chromosome 19"/>
</dbReference>
<dbReference type="Gene3D" id="6.10.140.2220">
    <property type="match status" value="1"/>
</dbReference>
<dbReference type="InParanoid" id="A0A3P8VXF7"/>
<evidence type="ECO:0000313" key="19">
    <source>
        <dbReference type="Proteomes" id="UP000265120"/>
    </source>
</evidence>
<dbReference type="GO" id="GO:0005737">
    <property type="term" value="C:cytoplasm"/>
    <property type="evidence" value="ECO:0007669"/>
    <property type="project" value="UniProtKB-SubCell"/>
</dbReference>
<dbReference type="GO" id="GO:0001947">
    <property type="term" value="P:heart looping"/>
    <property type="evidence" value="ECO:0007669"/>
    <property type="project" value="Ensembl"/>
</dbReference>
<evidence type="ECO:0000256" key="2">
    <source>
        <dbReference type="ARBA" id="ARBA00004496"/>
    </source>
</evidence>
<feature type="domain" description="SET" evidence="16">
    <location>
        <begin position="194"/>
        <end position="550"/>
    </location>
</feature>
<evidence type="ECO:0000256" key="15">
    <source>
        <dbReference type="PROSITE-ProRule" id="PRU00134"/>
    </source>
</evidence>
<dbReference type="GO" id="GO:0032259">
    <property type="term" value="P:methylation"/>
    <property type="evidence" value="ECO:0007669"/>
    <property type="project" value="UniProtKB-KW"/>
</dbReference>
<evidence type="ECO:0000256" key="11">
    <source>
        <dbReference type="ARBA" id="ARBA00048985"/>
    </source>
</evidence>
<protein>
    <recommendedName>
        <fullName evidence="13">Protein-lysine N-methyltransferase SMYD4</fullName>
    </recommendedName>
    <alternativeName>
        <fullName evidence="14">SET and MYND domain-containing protein 4</fullName>
    </alternativeName>
</protein>
<evidence type="ECO:0000256" key="12">
    <source>
        <dbReference type="ARBA" id="ARBA00093423"/>
    </source>
</evidence>
<dbReference type="CTD" id="114826"/>
<keyword evidence="10" id="KW-0539">Nucleus</keyword>
<evidence type="ECO:0000259" key="17">
    <source>
        <dbReference type="PROSITE" id="PS50865"/>
    </source>
</evidence>
<keyword evidence="7" id="KW-0479">Metal-binding</keyword>
<dbReference type="InterPro" id="IPR044421">
    <property type="entry name" value="SMYD4_SET"/>
</dbReference>
<comment type="catalytic activity">
    <reaction evidence="11">
        <text>L-lysyl-[protein] + S-adenosyl-L-methionine = N(6)-methyl-L-lysyl-[protein] + S-adenosyl-L-homocysteine + H(+)</text>
        <dbReference type="Rhea" id="RHEA:51736"/>
        <dbReference type="Rhea" id="RHEA-COMP:9752"/>
        <dbReference type="Rhea" id="RHEA-COMP:13053"/>
        <dbReference type="ChEBI" id="CHEBI:15378"/>
        <dbReference type="ChEBI" id="CHEBI:29969"/>
        <dbReference type="ChEBI" id="CHEBI:57856"/>
        <dbReference type="ChEBI" id="CHEBI:59789"/>
        <dbReference type="ChEBI" id="CHEBI:61929"/>
    </reaction>
</comment>
<sequence>MDLPCVQWQEHISQKWAGLDAALKEHFTSLTEIDDVFKFALTLTTQDDVDYLHSISPSYPVQKDTEQAAKCRERGNCSFKSRDYTAAALHYSQGICFSPQNSEQLSLCYANRSAALYHLHHYQKCVEDIDKALKNNYPSHLVHKLKDRQTQCMKHITLGEKGKEGDDSITPNYNKDPGRVKAPSGGDYLSWICPQAVVGFSHEKGRHLVATNGIAAGEVIFNDRPYSCVLIPGVEGVGGERGGLSTGVFGTEHRCCHRCLTETLHPVPCGGCGYSRYCSADCQQDAWDEHHRWECPLGAELMAMGVISQLALRVVLKAGLKTTLKAKELNRIIYTESEPNHESTMSSSCHTHQPDALASHCSDPYLRVFHLLHHLNRHSPAVRFLSAVTTATLYLKLSKDGTLPASWDLSEPLTANSQSTDATEGHAHQSTELWLMGSAILRHMLQLRCNTQAIVILKDTVSGKSPVQSTREVRIASAVFPTLSLLNHSCCPNTSLVFSTGTAVDPFPPDLSPHLSEAASWHRNTGCGVAVTVRAAKDITAGQEILHCYGPHSRRMITKKRQRLLQEQYYFLCQCEACTLHQEETAVGKQPGFSHGPDQSGLLCCKCKGSLKNCADKGTGFLCGEPSCNHRMSSAEVTIRLQEIRDELNRAVDLMERDRPEETLQLLNRTRCHAGLILAETHPLQGEIADCMARACATMGDWNAAAAHLERSATAIISQYGGDSIELGQQLFKLAQLHFNGGARGAALSVIPKVRRLLRLHRGPHCQELQELQAMEDCLRGK</sequence>
<dbReference type="InterPro" id="IPR052097">
    <property type="entry name" value="SET-MYND_domain_protein"/>
</dbReference>
<dbReference type="GO" id="GO:0005634">
    <property type="term" value="C:nucleus"/>
    <property type="evidence" value="ECO:0007669"/>
    <property type="project" value="UniProtKB-SubCell"/>
</dbReference>
<keyword evidence="3" id="KW-0963">Cytoplasm</keyword>
<proteinExistence type="predicted"/>
<evidence type="ECO:0000256" key="4">
    <source>
        <dbReference type="ARBA" id="ARBA00022603"/>
    </source>
</evidence>
<dbReference type="PROSITE" id="PS50865">
    <property type="entry name" value="ZF_MYND_2"/>
    <property type="match status" value="1"/>
</dbReference>
<dbReference type="STRING" id="244447.ENSCSEP00000019923"/>
<keyword evidence="19" id="KW-1185">Reference proteome</keyword>
<feature type="domain" description="MYND-type" evidence="17">
    <location>
        <begin position="256"/>
        <end position="295"/>
    </location>
</feature>
<dbReference type="InterPro" id="IPR011990">
    <property type="entry name" value="TPR-like_helical_dom_sf"/>
</dbReference>
<dbReference type="InterPro" id="IPR002893">
    <property type="entry name" value="Znf_MYND"/>
</dbReference>
<dbReference type="CDD" id="cd10536">
    <property type="entry name" value="SET_SMYD4"/>
    <property type="match status" value="1"/>
</dbReference>
<dbReference type="Pfam" id="PF01753">
    <property type="entry name" value="zf-MYND"/>
    <property type="match status" value="1"/>
</dbReference>
<dbReference type="RefSeq" id="XP_024921314.1">
    <property type="nucleotide sequence ID" value="XM_025065546.1"/>
</dbReference>
<evidence type="ECO:0000256" key="3">
    <source>
        <dbReference type="ARBA" id="ARBA00022490"/>
    </source>
</evidence>
<evidence type="ECO:0000313" key="18">
    <source>
        <dbReference type="Ensembl" id="ENSCSEP00000019923.1"/>
    </source>
</evidence>
<dbReference type="Gene3D" id="1.25.40.10">
    <property type="entry name" value="Tetratricopeptide repeat domain"/>
    <property type="match status" value="2"/>
</dbReference>
<comment type="subcellular location">
    <subcellularLocation>
        <location evidence="2">Cytoplasm</location>
    </subcellularLocation>
    <subcellularLocation>
        <location evidence="1">Nucleus</location>
    </subcellularLocation>
</comment>
<keyword evidence="4" id="KW-0489">Methyltransferase</keyword>
<evidence type="ECO:0000256" key="7">
    <source>
        <dbReference type="ARBA" id="ARBA00022723"/>
    </source>
</evidence>
<keyword evidence="8 15" id="KW-0863">Zinc-finger</keyword>
<evidence type="ECO:0000256" key="14">
    <source>
        <dbReference type="ARBA" id="ARBA00093680"/>
    </source>
</evidence>
<evidence type="ECO:0000256" key="13">
    <source>
        <dbReference type="ARBA" id="ARBA00093635"/>
    </source>
</evidence>
<reference evidence="18" key="2">
    <citation type="submission" date="2025-08" db="UniProtKB">
        <authorList>
            <consortium name="Ensembl"/>
        </authorList>
    </citation>
    <scope>IDENTIFICATION</scope>
</reference>
<dbReference type="InterPro" id="IPR046341">
    <property type="entry name" value="SET_dom_sf"/>
</dbReference>
<evidence type="ECO:0000259" key="16">
    <source>
        <dbReference type="PROSITE" id="PS50280"/>
    </source>
</evidence>